<dbReference type="Proteomes" id="UP001589867">
    <property type="component" value="Unassembled WGS sequence"/>
</dbReference>
<name>A0ABV6MC79_9ACTN</name>
<organism evidence="11 12">
    <name type="scientific">Phytohabitans kaempferiae</name>
    <dbReference type="NCBI Taxonomy" id="1620943"/>
    <lineage>
        <taxon>Bacteria</taxon>
        <taxon>Bacillati</taxon>
        <taxon>Actinomycetota</taxon>
        <taxon>Actinomycetes</taxon>
        <taxon>Micromonosporales</taxon>
        <taxon>Micromonosporaceae</taxon>
    </lineage>
</organism>
<feature type="transmembrane region" description="Helical" evidence="9">
    <location>
        <begin position="153"/>
        <end position="171"/>
    </location>
</feature>
<evidence type="ECO:0000313" key="12">
    <source>
        <dbReference type="Proteomes" id="UP001589867"/>
    </source>
</evidence>
<protein>
    <submittedName>
        <fullName evidence="11">Glycosyltransferase family 39 protein</fullName>
        <ecNumber evidence="11">2.4.-.-</ecNumber>
    </submittedName>
</protein>
<feature type="transmembrane region" description="Helical" evidence="9">
    <location>
        <begin position="103"/>
        <end position="123"/>
    </location>
</feature>
<feature type="domain" description="Glycosyltransferase RgtA/B/C/D-like" evidence="10">
    <location>
        <begin position="89"/>
        <end position="214"/>
    </location>
</feature>
<evidence type="ECO:0000256" key="7">
    <source>
        <dbReference type="ARBA" id="ARBA00023136"/>
    </source>
</evidence>
<dbReference type="PANTHER" id="PTHR33908:SF11">
    <property type="entry name" value="MEMBRANE PROTEIN"/>
    <property type="match status" value="1"/>
</dbReference>
<dbReference type="GO" id="GO:0016757">
    <property type="term" value="F:glycosyltransferase activity"/>
    <property type="evidence" value="ECO:0007669"/>
    <property type="project" value="UniProtKB-KW"/>
</dbReference>
<feature type="transmembrane region" description="Helical" evidence="9">
    <location>
        <begin position="352"/>
        <end position="371"/>
    </location>
</feature>
<dbReference type="Pfam" id="PF13231">
    <property type="entry name" value="PMT_2"/>
    <property type="match status" value="1"/>
</dbReference>
<evidence type="ECO:0000313" key="11">
    <source>
        <dbReference type="EMBL" id="MFC0532194.1"/>
    </source>
</evidence>
<dbReference type="RefSeq" id="WP_377257815.1">
    <property type="nucleotide sequence ID" value="NZ_JBHLUH010000068.1"/>
</dbReference>
<keyword evidence="5 9" id="KW-0812">Transmembrane</keyword>
<evidence type="ECO:0000256" key="4">
    <source>
        <dbReference type="ARBA" id="ARBA00022679"/>
    </source>
</evidence>
<evidence type="ECO:0000256" key="3">
    <source>
        <dbReference type="ARBA" id="ARBA00022676"/>
    </source>
</evidence>
<feature type="transmembrane region" description="Helical" evidence="9">
    <location>
        <begin position="130"/>
        <end position="147"/>
    </location>
</feature>
<dbReference type="EMBL" id="JBHLUH010000068">
    <property type="protein sequence ID" value="MFC0532194.1"/>
    <property type="molecule type" value="Genomic_DNA"/>
</dbReference>
<evidence type="ECO:0000256" key="6">
    <source>
        <dbReference type="ARBA" id="ARBA00022989"/>
    </source>
</evidence>
<dbReference type="InterPro" id="IPR050297">
    <property type="entry name" value="LipidA_mod_glycosyltrf_83"/>
</dbReference>
<reference evidence="11 12" key="1">
    <citation type="submission" date="2024-09" db="EMBL/GenBank/DDBJ databases">
        <authorList>
            <person name="Sun Q."/>
            <person name="Mori K."/>
        </authorList>
    </citation>
    <scope>NUCLEOTIDE SEQUENCE [LARGE SCALE GENOMIC DNA]</scope>
    <source>
        <strain evidence="11 12">TBRC 3947</strain>
    </source>
</reference>
<dbReference type="PANTHER" id="PTHR33908">
    <property type="entry name" value="MANNOSYLTRANSFERASE YKCB-RELATED"/>
    <property type="match status" value="1"/>
</dbReference>
<evidence type="ECO:0000256" key="2">
    <source>
        <dbReference type="ARBA" id="ARBA00022475"/>
    </source>
</evidence>
<feature type="transmembrane region" description="Helical" evidence="9">
    <location>
        <begin position="32"/>
        <end position="50"/>
    </location>
</feature>
<feature type="compositionally biased region" description="Basic and acidic residues" evidence="8">
    <location>
        <begin position="14"/>
        <end position="27"/>
    </location>
</feature>
<sequence>MVLAPDRSAVAVPEGERAPGAEPEPPKSHPTAALAIVPFLVALVVGWIGADSRQMWNNEYATWHAATLSFRDLAHLLSNTDLVHTVYILVIKGWIAVAGDSPLAMRTPSLFAMAVAAGCLALLGRRLVGAAVGVVAGLLFVLIPAVSRYAQESRSYALVTMMVVVSTLLLVRAMDRPVGRRWVLYGASVVAAGLLHFASLVVLAAHLFLVVRMTDGDDARRYRWAGTVGFASLGVIPLLSFASGQSASISWIKADLDAVRGFPHELFLSWPAAGIVVAAGVVGGFLMWRRQREVAPAVVVWAVLPVIFIYVTYPVLHMFLARYVLYVLPAWALLAAVGICGLGEIVTRRNATWARALGAVLVLPLVSYLVLPDQREVRSSPVTGQPDYKGAIDVIRANARPGDGLAYNDVFGQLSDLAREAVDYEMRDDPRPTDVFVAATSVARGSYSARECGDDGMPECAEIDIERIWLISTTYDSDPLSGLSAERREILRPYRVTPQGDFEGVRVVLLARR</sequence>
<keyword evidence="3 11" id="KW-0328">Glycosyltransferase</keyword>
<evidence type="ECO:0000259" key="10">
    <source>
        <dbReference type="Pfam" id="PF13231"/>
    </source>
</evidence>
<gene>
    <name evidence="11" type="ORF">ACFFIA_31550</name>
</gene>
<comment type="caution">
    <text evidence="11">The sequence shown here is derived from an EMBL/GenBank/DDBJ whole genome shotgun (WGS) entry which is preliminary data.</text>
</comment>
<keyword evidence="7 9" id="KW-0472">Membrane</keyword>
<comment type="subcellular location">
    <subcellularLocation>
        <location evidence="1">Cell membrane</location>
        <topology evidence="1">Multi-pass membrane protein</topology>
    </subcellularLocation>
</comment>
<evidence type="ECO:0000256" key="9">
    <source>
        <dbReference type="SAM" id="Phobius"/>
    </source>
</evidence>
<feature type="transmembrane region" description="Helical" evidence="9">
    <location>
        <begin position="294"/>
        <end position="316"/>
    </location>
</feature>
<keyword evidence="2" id="KW-1003">Cell membrane</keyword>
<feature type="transmembrane region" description="Helical" evidence="9">
    <location>
        <begin position="222"/>
        <end position="244"/>
    </location>
</feature>
<proteinExistence type="predicted"/>
<dbReference type="InterPro" id="IPR038731">
    <property type="entry name" value="RgtA/B/C-like"/>
</dbReference>
<feature type="transmembrane region" description="Helical" evidence="9">
    <location>
        <begin position="183"/>
        <end position="210"/>
    </location>
</feature>
<keyword evidence="6 9" id="KW-1133">Transmembrane helix</keyword>
<keyword evidence="4 11" id="KW-0808">Transferase</keyword>
<evidence type="ECO:0000256" key="5">
    <source>
        <dbReference type="ARBA" id="ARBA00022692"/>
    </source>
</evidence>
<feature type="transmembrane region" description="Helical" evidence="9">
    <location>
        <begin position="265"/>
        <end position="288"/>
    </location>
</feature>
<keyword evidence="12" id="KW-1185">Reference proteome</keyword>
<evidence type="ECO:0000256" key="1">
    <source>
        <dbReference type="ARBA" id="ARBA00004651"/>
    </source>
</evidence>
<evidence type="ECO:0000256" key="8">
    <source>
        <dbReference type="SAM" id="MobiDB-lite"/>
    </source>
</evidence>
<dbReference type="EC" id="2.4.-.-" evidence="11"/>
<feature type="transmembrane region" description="Helical" evidence="9">
    <location>
        <begin position="323"/>
        <end position="346"/>
    </location>
</feature>
<accession>A0ABV6MC79</accession>
<feature type="region of interest" description="Disordered" evidence="8">
    <location>
        <begin position="1"/>
        <end position="28"/>
    </location>
</feature>